<name>A0ABV0LPJ8_9PSEU</name>
<feature type="compositionally biased region" description="Basic and acidic residues" evidence="1">
    <location>
        <begin position="15"/>
        <end position="25"/>
    </location>
</feature>
<sequence length="280" mass="30904">MTGERIRAETPPTAPDDRDNRDDSRHEEAWALAGHTQRDVVVVADRFARFARGDRVFTLSGLLALLATGGPDAPGCHWVVHLGQGIDPADGDLLETACEKSGETVRLADPEAFRRPLAGPETVHKDRPENVLLAGVHSPSPELCRAELRIHRDNELVLDHHTGEHVQGIVIIEAMRQICIAQFETAIRPGLPPAAYAGVWKRIDMSFEDFLFPLPATVESVIAESDVDRPTNLKFRATTAVRQQDRTVATAVIEYSMIAQGRIDTLERRKADQATRAYLG</sequence>
<reference evidence="3 4" key="1">
    <citation type="submission" date="2024-05" db="EMBL/GenBank/DDBJ databases">
        <authorList>
            <person name="Zhao H."/>
            <person name="Xu Y."/>
            <person name="Lin S."/>
            <person name="Spain J.C."/>
            <person name="Zhou N.-Y."/>
        </authorList>
    </citation>
    <scope>NUCLEOTIDE SEQUENCE [LARGE SCALE GENOMIC DNA]</scope>
    <source>
        <strain evidence="3 4">NEAU-NG30</strain>
    </source>
</reference>
<gene>
    <name evidence="3" type="ORF">ABJI51_33790</name>
</gene>
<evidence type="ECO:0000313" key="4">
    <source>
        <dbReference type="Proteomes" id="UP001440984"/>
    </source>
</evidence>
<dbReference type="EMBL" id="JBDZYD010000014">
    <property type="protein sequence ID" value="MEQ0564081.1"/>
    <property type="molecule type" value="Genomic_DNA"/>
</dbReference>
<proteinExistence type="predicted"/>
<dbReference type="InterPro" id="IPR005509">
    <property type="entry name" value="AfsA_hotdog_dom"/>
</dbReference>
<comment type="caution">
    <text evidence="3">The sequence shown here is derived from an EMBL/GenBank/DDBJ whole genome shotgun (WGS) entry which is preliminary data.</text>
</comment>
<dbReference type="Proteomes" id="UP001440984">
    <property type="component" value="Unassembled WGS sequence"/>
</dbReference>
<organism evidence="3 4">
    <name type="scientific">Amycolatopsis melonis</name>
    <dbReference type="NCBI Taxonomy" id="3156488"/>
    <lineage>
        <taxon>Bacteria</taxon>
        <taxon>Bacillati</taxon>
        <taxon>Actinomycetota</taxon>
        <taxon>Actinomycetes</taxon>
        <taxon>Pseudonocardiales</taxon>
        <taxon>Pseudonocardiaceae</taxon>
        <taxon>Amycolatopsis</taxon>
    </lineage>
</organism>
<accession>A0ABV0LPJ8</accession>
<evidence type="ECO:0000259" key="2">
    <source>
        <dbReference type="Pfam" id="PF03756"/>
    </source>
</evidence>
<evidence type="ECO:0000256" key="1">
    <source>
        <dbReference type="SAM" id="MobiDB-lite"/>
    </source>
</evidence>
<evidence type="ECO:0000313" key="3">
    <source>
        <dbReference type="EMBL" id="MEQ0564081.1"/>
    </source>
</evidence>
<dbReference type="Pfam" id="PF03756">
    <property type="entry name" value="AfsA"/>
    <property type="match status" value="1"/>
</dbReference>
<protein>
    <submittedName>
        <fullName evidence="3">AfsA-related hotdog domain-containing protein</fullName>
    </submittedName>
</protein>
<feature type="region of interest" description="Disordered" evidence="1">
    <location>
        <begin position="1"/>
        <end position="25"/>
    </location>
</feature>
<feature type="domain" description="A-factor biosynthesis hotdog" evidence="2">
    <location>
        <begin position="123"/>
        <end position="255"/>
    </location>
</feature>
<dbReference type="RefSeq" id="WP_348955147.1">
    <property type="nucleotide sequence ID" value="NZ_JBDZYD010000014.1"/>
</dbReference>
<keyword evidence="4" id="KW-1185">Reference proteome</keyword>